<comment type="caution">
    <text evidence="14">The sequence shown here is derived from an EMBL/GenBank/DDBJ whole genome shotgun (WGS) entry which is preliminary data.</text>
</comment>
<dbReference type="Gene3D" id="3.90.550.10">
    <property type="entry name" value="Spore Coat Polysaccharide Biosynthesis Protein SpsA, Chain A"/>
    <property type="match status" value="1"/>
</dbReference>
<keyword evidence="6" id="KW-0735">Signal-anchor</keyword>
<gene>
    <name evidence="14" type="ORF">C4D60_Mb01t02340</name>
</gene>
<evidence type="ECO:0008006" key="16">
    <source>
        <dbReference type="Google" id="ProtNLM"/>
    </source>
</evidence>
<keyword evidence="11" id="KW-0175">Coiled coil</keyword>
<evidence type="ECO:0000256" key="12">
    <source>
        <dbReference type="SAM" id="MobiDB-lite"/>
    </source>
</evidence>
<keyword evidence="15" id="KW-1185">Reference proteome</keyword>
<feature type="transmembrane region" description="Helical" evidence="13">
    <location>
        <begin position="29"/>
        <end position="50"/>
    </location>
</feature>
<evidence type="ECO:0000256" key="13">
    <source>
        <dbReference type="SAM" id="Phobius"/>
    </source>
</evidence>
<evidence type="ECO:0000256" key="10">
    <source>
        <dbReference type="ARBA" id="ARBA00023180"/>
    </source>
</evidence>
<dbReference type="GO" id="GO:0000139">
    <property type="term" value="C:Golgi membrane"/>
    <property type="evidence" value="ECO:0007669"/>
    <property type="project" value="UniProtKB-SubCell"/>
</dbReference>
<comment type="similarity">
    <text evidence="2">Belongs to the glycosyltransferase 34 family.</text>
</comment>
<keyword evidence="8" id="KW-0333">Golgi apparatus</keyword>
<comment type="subcellular location">
    <subcellularLocation>
        <location evidence="1">Golgi apparatus membrane</location>
        <topology evidence="1">Single-pass type II membrane protein</topology>
    </subcellularLocation>
</comment>
<dbReference type="PANTHER" id="PTHR31311">
    <property type="entry name" value="XYLOGLUCAN 6-XYLOSYLTRANSFERASE 5-RELATED-RELATED"/>
    <property type="match status" value="1"/>
</dbReference>
<sequence>MMSGTDPSSPSSARTSKGLMTRRSSKPSLFSDGLVFAGGAGVALLVFWVVSSFFSPVTVVDPSAFPFSVSSSAAFPDLHDRDPPGATFYDDPSVSYTIDRPLTGWDAKRRDWLRLHPAFGGYGRERVLMVTGSQPGPCRNPVGDHLLLRFFKNKVDYCRRHGIELFYNTALLHPAMNTFWAKLPMVRAAMLAHPEADWVWWVDSDAAFTDMDFELPLDRYRDHNLVVHGWPHLVYEARSWVSLNAGVFLIRNCQWSLDFMAVWAATGPMSPDYDRWGQLQKAEFKDKLFNESDDQSALVYLLLKQKDRWGDKIFLESDYYFEGYWVEIVGRLENMTAKYAAVERQVQELRRRHAEVANGAYGRLRDGHLSGEDGAVSGPNGWRRPFMTHFTGCQPCSGDHNKMYSGESCWEGMQRALHFADDQVLRDYGFRHADPLSGDVEPLPFDYPSTA</sequence>
<evidence type="ECO:0000313" key="14">
    <source>
        <dbReference type="EMBL" id="THU62174.1"/>
    </source>
</evidence>
<dbReference type="FunFam" id="3.90.550.10:FF:000127">
    <property type="entry name" value="Probable glycosyltransferase 7"/>
    <property type="match status" value="1"/>
</dbReference>
<keyword evidence="5 13" id="KW-0812">Transmembrane</keyword>
<evidence type="ECO:0000256" key="4">
    <source>
        <dbReference type="ARBA" id="ARBA00022679"/>
    </source>
</evidence>
<evidence type="ECO:0000256" key="1">
    <source>
        <dbReference type="ARBA" id="ARBA00004323"/>
    </source>
</evidence>
<evidence type="ECO:0000256" key="3">
    <source>
        <dbReference type="ARBA" id="ARBA00022676"/>
    </source>
</evidence>
<accession>A0A4S8JL99</accession>
<feature type="compositionally biased region" description="Polar residues" evidence="12">
    <location>
        <begin position="1"/>
        <end position="15"/>
    </location>
</feature>
<keyword evidence="3" id="KW-0328">Glycosyltransferase</keyword>
<keyword evidence="9 13" id="KW-0472">Membrane</keyword>
<dbReference type="GO" id="GO:0008378">
    <property type="term" value="F:galactosyltransferase activity"/>
    <property type="evidence" value="ECO:0007669"/>
    <property type="project" value="TreeGrafter"/>
</dbReference>
<dbReference type="EMBL" id="PYDT01000004">
    <property type="protein sequence ID" value="THU62174.1"/>
    <property type="molecule type" value="Genomic_DNA"/>
</dbReference>
<organism evidence="14 15">
    <name type="scientific">Musa balbisiana</name>
    <name type="common">Banana</name>
    <dbReference type="NCBI Taxonomy" id="52838"/>
    <lineage>
        <taxon>Eukaryota</taxon>
        <taxon>Viridiplantae</taxon>
        <taxon>Streptophyta</taxon>
        <taxon>Embryophyta</taxon>
        <taxon>Tracheophyta</taxon>
        <taxon>Spermatophyta</taxon>
        <taxon>Magnoliopsida</taxon>
        <taxon>Liliopsida</taxon>
        <taxon>Zingiberales</taxon>
        <taxon>Musaceae</taxon>
        <taxon>Musa</taxon>
    </lineage>
</organism>
<evidence type="ECO:0000256" key="6">
    <source>
        <dbReference type="ARBA" id="ARBA00022968"/>
    </source>
</evidence>
<dbReference type="PANTHER" id="PTHR31311:SF3">
    <property type="entry name" value="GLYCOSYLTRANSFERASE 7-RELATED"/>
    <property type="match status" value="1"/>
</dbReference>
<dbReference type="GO" id="GO:0005802">
    <property type="term" value="C:trans-Golgi network"/>
    <property type="evidence" value="ECO:0007669"/>
    <property type="project" value="TreeGrafter"/>
</dbReference>
<evidence type="ECO:0000256" key="2">
    <source>
        <dbReference type="ARBA" id="ARBA00005664"/>
    </source>
</evidence>
<proteinExistence type="inferred from homology"/>
<keyword evidence="4" id="KW-0808">Transferase</keyword>
<evidence type="ECO:0000256" key="7">
    <source>
        <dbReference type="ARBA" id="ARBA00022989"/>
    </source>
</evidence>
<evidence type="ECO:0000256" key="11">
    <source>
        <dbReference type="SAM" id="Coils"/>
    </source>
</evidence>
<keyword evidence="7 13" id="KW-1133">Transmembrane helix</keyword>
<dbReference type="InterPro" id="IPR029044">
    <property type="entry name" value="Nucleotide-diphossugar_trans"/>
</dbReference>
<evidence type="ECO:0000256" key="9">
    <source>
        <dbReference type="ARBA" id="ARBA00023136"/>
    </source>
</evidence>
<dbReference type="Proteomes" id="UP000317650">
    <property type="component" value="Chromosome 1"/>
</dbReference>
<keyword evidence="10" id="KW-0325">Glycoprotein</keyword>
<dbReference type="AlphaFoldDB" id="A0A4S8JL99"/>
<dbReference type="GO" id="GO:0005768">
    <property type="term" value="C:endosome"/>
    <property type="evidence" value="ECO:0007669"/>
    <property type="project" value="TreeGrafter"/>
</dbReference>
<evidence type="ECO:0000256" key="5">
    <source>
        <dbReference type="ARBA" id="ARBA00022692"/>
    </source>
</evidence>
<name>A0A4S8JL99_MUSBA</name>
<dbReference type="Pfam" id="PF05637">
    <property type="entry name" value="Glyco_transf_34"/>
    <property type="match status" value="1"/>
</dbReference>
<feature type="region of interest" description="Disordered" evidence="12">
    <location>
        <begin position="1"/>
        <end position="24"/>
    </location>
</feature>
<feature type="coiled-coil region" evidence="11">
    <location>
        <begin position="332"/>
        <end position="359"/>
    </location>
</feature>
<dbReference type="InterPro" id="IPR008630">
    <property type="entry name" value="Glyco_trans_34"/>
</dbReference>
<reference evidence="14 15" key="1">
    <citation type="journal article" date="2019" name="Nat. Plants">
        <title>Genome sequencing of Musa balbisiana reveals subgenome evolution and function divergence in polyploid bananas.</title>
        <authorList>
            <person name="Yao X."/>
        </authorList>
    </citation>
    <scope>NUCLEOTIDE SEQUENCE [LARGE SCALE GENOMIC DNA]</scope>
    <source>
        <strain evidence="15">cv. DH-PKW</strain>
        <tissue evidence="14">Leaves</tissue>
    </source>
</reference>
<evidence type="ECO:0000313" key="15">
    <source>
        <dbReference type="Proteomes" id="UP000317650"/>
    </source>
</evidence>
<dbReference type="STRING" id="52838.A0A4S8JL99"/>
<evidence type="ECO:0000256" key="8">
    <source>
        <dbReference type="ARBA" id="ARBA00023034"/>
    </source>
</evidence>
<protein>
    <recommendedName>
        <fullName evidence="16">Glycosyltransferase 7</fullName>
    </recommendedName>
</protein>